<sequence>MLIDGVDRRVRGRQKKKRKEKVERRSPFVAKCGWKKIAQKEVGGPDIEIHNTHTQHKRTAQSDRWHISTTHSFPFVYSFSFLQSFPFSAPPTDVSIDPDAHTQQVFFF</sequence>
<evidence type="ECO:0000313" key="2">
    <source>
        <dbReference type="EMBL" id="KAK4020124.1"/>
    </source>
</evidence>
<gene>
    <name evidence="2" type="ORF">OUZ56_002120</name>
</gene>
<organism evidence="2 3">
    <name type="scientific">Daphnia magna</name>
    <dbReference type="NCBI Taxonomy" id="35525"/>
    <lineage>
        <taxon>Eukaryota</taxon>
        <taxon>Metazoa</taxon>
        <taxon>Ecdysozoa</taxon>
        <taxon>Arthropoda</taxon>
        <taxon>Crustacea</taxon>
        <taxon>Branchiopoda</taxon>
        <taxon>Diplostraca</taxon>
        <taxon>Cladocera</taxon>
        <taxon>Anomopoda</taxon>
        <taxon>Daphniidae</taxon>
        <taxon>Daphnia</taxon>
    </lineage>
</organism>
<accession>A0ABR0A558</accession>
<name>A0ABR0A558_9CRUS</name>
<reference evidence="2 3" key="1">
    <citation type="journal article" date="2023" name="Nucleic Acids Res.">
        <title>The hologenome of Daphnia magna reveals possible DNA methylation and microbiome-mediated evolution of the host genome.</title>
        <authorList>
            <person name="Chaturvedi A."/>
            <person name="Li X."/>
            <person name="Dhandapani V."/>
            <person name="Marshall H."/>
            <person name="Kissane S."/>
            <person name="Cuenca-Cambronero M."/>
            <person name="Asole G."/>
            <person name="Calvet F."/>
            <person name="Ruiz-Romero M."/>
            <person name="Marangio P."/>
            <person name="Guigo R."/>
            <person name="Rago D."/>
            <person name="Mirbahai L."/>
            <person name="Eastwood N."/>
            <person name="Colbourne J.K."/>
            <person name="Zhou J."/>
            <person name="Mallon E."/>
            <person name="Orsini L."/>
        </authorList>
    </citation>
    <scope>NUCLEOTIDE SEQUENCE [LARGE SCALE GENOMIC DNA]</scope>
    <source>
        <strain evidence="2">LRV0_1</strain>
    </source>
</reference>
<dbReference type="Proteomes" id="UP001234178">
    <property type="component" value="Unassembled WGS sequence"/>
</dbReference>
<evidence type="ECO:0000256" key="1">
    <source>
        <dbReference type="SAM" id="MobiDB-lite"/>
    </source>
</evidence>
<proteinExistence type="predicted"/>
<protein>
    <submittedName>
        <fullName evidence="2">Uncharacterized protein</fullName>
    </submittedName>
</protein>
<feature type="region of interest" description="Disordered" evidence="1">
    <location>
        <begin position="1"/>
        <end position="24"/>
    </location>
</feature>
<comment type="caution">
    <text evidence="2">The sequence shown here is derived from an EMBL/GenBank/DDBJ whole genome shotgun (WGS) entry which is preliminary data.</text>
</comment>
<keyword evidence="3" id="KW-1185">Reference proteome</keyword>
<evidence type="ECO:0000313" key="3">
    <source>
        <dbReference type="Proteomes" id="UP001234178"/>
    </source>
</evidence>
<feature type="compositionally biased region" description="Basic residues" evidence="1">
    <location>
        <begin position="10"/>
        <end position="19"/>
    </location>
</feature>
<dbReference type="EMBL" id="JAOYFB010000036">
    <property type="protein sequence ID" value="KAK4020124.1"/>
    <property type="molecule type" value="Genomic_DNA"/>
</dbReference>